<dbReference type="InterPro" id="IPR020471">
    <property type="entry name" value="AKR"/>
</dbReference>
<dbReference type="InterPro" id="IPR018170">
    <property type="entry name" value="Aldo/ket_reductase_CS"/>
</dbReference>
<name>A0A9Q1QFC3_9CARY</name>
<dbReference type="AlphaFoldDB" id="A0A9Q1QFC3"/>
<dbReference type="OrthoDB" id="416253at2759"/>
<dbReference type="Pfam" id="PF00248">
    <property type="entry name" value="Aldo_ket_red"/>
    <property type="match status" value="1"/>
</dbReference>
<dbReference type="Gene3D" id="3.20.20.100">
    <property type="entry name" value="NADP-dependent oxidoreductase domain"/>
    <property type="match status" value="2"/>
</dbReference>
<accession>A0A9Q1QFC3</accession>
<dbReference type="InterPro" id="IPR023210">
    <property type="entry name" value="NADP_OxRdtase_dom"/>
</dbReference>
<sequence length="201" mass="22063">MPVLGLGIAPNPLVPDETKKTATIEAVEVGCPHCDIATIHISEEALGEGINEVLAHGMIESREELFITSKLWCADAHPHLVLPALKRRLTSFRPHGCTGSHGSVPKTCKGNFTCKKLAELLAFATIPPPVNQMVQPDHLLRWPYEQGIAVVAKSLNKERMKQNLGIFSRELSHEDHEKICTITQGRMCTGLDHTSQAYSNS</sequence>
<organism evidence="2 3">
    <name type="scientific">Carnegiea gigantea</name>
    <dbReference type="NCBI Taxonomy" id="171969"/>
    <lineage>
        <taxon>Eukaryota</taxon>
        <taxon>Viridiplantae</taxon>
        <taxon>Streptophyta</taxon>
        <taxon>Embryophyta</taxon>
        <taxon>Tracheophyta</taxon>
        <taxon>Spermatophyta</taxon>
        <taxon>Magnoliopsida</taxon>
        <taxon>eudicotyledons</taxon>
        <taxon>Gunneridae</taxon>
        <taxon>Pentapetalae</taxon>
        <taxon>Caryophyllales</taxon>
        <taxon>Cactineae</taxon>
        <taxon>Cactaceae</taxon>
        <taxon>Cactoideae</taxon>
        <taxon>Echinocereeae</taxon>
        <taxon>Carnegiea</taxon>
    </lineage>
</organism>
<proteinExistence type="predicted"/>
<protein>
    <recommendedName>
        <fullName evidence="1">NADP-dependent oxidoreductase domain-containing protein</fullName>
    </recommendedName>
</protein>
<reference evidence="2" key="1">
    <citation type="submission" date="2022-04" db="EMBL/GenBank/DDBJ databases">
        <title>Carnegiea gigantea Genome sequencing and assembly v2.</title>
        <authorList>
            <person name="Copetti D."/>
            <person name="Sanderson M.J."/>
            <person name="Burquez A."/>
            <person name="Wojciechowski M.F."/>
        </authorList>
    </citation>
    <scope>NUCLEOTIDE SEQUENCE</scope>
    <source>
        <strain evidence="2">SGP5-SGP5p</strain>
        <tissue evidence="2">Aerial part</tissue>
    </source>
</reference>
<dbReference type="GO" id="GO:0016491">
    <property type="term" value="F:oxidoreductase activity"/>
    <property type="evidence" value="ECO:0007669"/>
    <property type="project" value="InterPro"/>
</dbReference>
<dbReference type="EMBL" id="JAKOGI010000217">
    <property type="protein sequence ID" value="KAJ8439486.1"/>
    <property type="molecule type" value="Genomic_DNA"/>
</dbReference>
<gene>
    <name evidence="2" type="ORF">Cgig2_007003</name>
</gene>
<dbReference type="PROSITE" id="PS00063">
    <property type="entry name" value="ALDOKETO_REDUCTASE_3"/>
    <property type="match status" value="1"/>
</dbReference>
<dbReference type="PANTHER" id="PTHR11732">
    <property type="entry name" value="ALDO/KETO REDUCTASE"/>
    <property type="match status" value="1"/>
</dbReference>
<evidence type="ECO:0000259" key="1">
    <source>
        <dbReference type="Pfam" id="PF00248"/>
    </source>
</evidence>
<dbReference type="InterPro" id="IPR036812">
    <property type="entry name" value="NAD(P)_OxRdtase_dom_sf"/>
</dbReference>
<keyword evidence="3" id="KW-1185">Reference proteome</keyword>
<dbReference type="SUPFAM" id="SSF51430">
    <property type="entry name" value="NAD(P)-linked oxidoreductase"/>
    <property type="match status" value="1"/>
</dbReference>
<evidence type="ECO:0000313" key="2">
    <source>
        <dbReference type="EMBL" id="KAJ8439486.1"/>
    </source>
</evidence>
<feature type="domain" description="NADP-dependent oxidoreductase" evidence="1">
    <location>
        <begin position="14"/>
        <end position="90"/>
    </location>
</feature>
<evidence type="ECO:0000313" key="3">
    <source>
        <dbReference type="Proteomes" id="UP001153076"/>
    </source>
</evidence>
<comment type="caution">
    <text evidence="2">The sequence shown here is derived from an EMBL/GenBank/DDBJ whole genome shotgun (WGS) entry which is preliminary data.</text>
</comment>
<dbReference type="Proteomes" id="UP001153076">
    <property type="component" value="Unassembled WGS sequence"/>
</dbReference>